<organism evidence="7 8">
    <name type="scientific">Aquatica leii</name>
    <dbReference type="NCBI Taxonomy" id="1421715"/>
    <lineage>
        <taxon>Eukaryota</taxon>
        <taxon>Metazoa</taxon>
        <taxon>Ecdysozoa</taxon>
        <taxon>Arthropoda</taxon>
        <taxon>Hexapoda</taxon>
        <taxon>Insecta</taxon>
        <taxon>Pterygota</taxon>
        <taxon>Neoptera</taxon>
        <taxon>Endopterygota</taxon>
        <taxon>Coleoptera</taxon>
        <taxon>Polyphaga</taxon>
        <taxon>Elateriformia</taxon>
        <taxon>Elateroidea</taxon>
        <taxon>Lampyridae</taxon>
        <taxon>Luciolinae</taxon>
        <taxon>Aquatica</taxon>
    </lineage>
</organism>
<dbReference type="InterPro" id="IPR050468">
    <property type="entry name" value="Cuticle_Struct_Prot"/>
</dbReference>
<dbReference type="GO" id="GO:0008010">
    <property type="term" value="F:structural constituent of chitin-based larval cuticle"/>
    <property type="evidence" value="ECO:0007669"/>
    <property type="project" value="TreeGrafter"/>
</dbReference>
<evidence type="ECO:0000256" key="1">
    <source>
        <dbReference type="ARBA" id="ARBA00004613"/>
    </source>
</evidence>
<dbReference type="PANTHER" id="PTHR10380:SF238">
    <property type="entry name" value="CUTICULAR PROTEIN 65EA-RELATED"/>
    <property type="match status" value="1"/>
</dbReference>
<evidence type="ECO:0000313" key="8">
    <source>
        <dbReference type="Proteomes" id="UP001353858"/>
    </source>
</evidence>
<keyword evidence="2 4" id="KW-0193">Cuticle</keyword>
<dbReference type="GO" id="GO:0062129">
    <property type="term" value="C:chitin-based extracellular matrix"/>
    <property type="evidence" value="ECO:0007669"/>
    <property type="project" value="TreeGrafter"/>
</dbReference>
<dbReference type="InterPro" id="IPR031311">
    <property type="entry name" value="CHIT_BIND_RR_consensus"/>
</dbReference>
<protein>
    <recommendedName>
        <fullName evidence="6">Single domain-containing protein</fullName>
    </recommendedName>
</protein>
<evidence type="ECO:0000256" key="5">
    <source>
        <dbReference type="SAM" id="SignalP"/>
    </source>
</evidence>
<feature type="chain" id="PRO_5043023081" description="Single domain-containing protein" evidence="5">
    <location>
        <begin position="19"/>
        <end position="326"/>
    </location>
</feature>
<name>A0AAN7P4H0_9COLE</name>
<evidence type="ECO:0000256" key="2">
    <source>
        <dbReference type="ARBA" id="ARBA00022460"/>
    </source>
</evidence>
<dbReference type="Pfam" id="PF15430">
    <property type="entry name" value="SVWC"/>
    <property type="match status" value="1"/>
</dbReference>
<dbReference type="PROSITE" id="PS51155">
    <property type="entry name" value="CHIT_BIND_RR_2"/>
    <property type="match status" value="1"/>
</dbReference>
<dbReference type="GO" id="GO:0005576">
    <property type="term" value="C:extracellular region"/>
    <property type="evidence" value="ECO:0007669"/>
    <property type="project" value="UniProtKB-SubCell"/>
</dbReference>
<evidence type="ECO:0000259" key="6">
    <source>
        <dbReference type="SMART" id="SM01318"/>
    </source>
</evidence>
<proteinExistence type="predicted"/>
<dbReference type="AlphaFoldDB" id="A0AAN7P4H0"/>
<feature type="domain" description="Single" evidence="6">
    <location>
        <begin position="28"/>
        <end position="94"/>
    </location>
</feature>
<dbReference type="SMART" id="SM01318">
    <property type="entry name" value="SVWC"/>
    <property type="match status" value="1"/>
</dbReference>
<dbReference type="InterPro" id="IPR029277">
    <property type="entry name" value="SVWC_dom"/>
</dbReference>
<accession>A0AAN7P4H0</accession>
<dbReference type="PRINTS" id="PR00947">
    <property type="entry name" value="CUTICLE"/>
</dbReference>
<dbReference type="EMBL" id="JARPUR010000003">
    <property type="protein sequence ID" value="KAK4880465.1"/>
    <property type="molecule type" value="Genomic_DNA"/>
</dbReference>
<gene>
    <name evidence="7" type="ORF">RN001_008611</name>
</gene>
<feature type="signal peptide" evidence="5">
    <location>
        <begin position="1"/>
        <end position="18"/>
    </location>
</feature>
<dbReference type="PANTHER" id="PTHR10380">
    <property type="entry name" value="CUTICLE PROTEIN"/>
    <property type="match status" value="1"/>
</dbReference>
<reference evidence="8" key="1">
    <citation type="submission" date="2023-01" db="EMBL/GenBank/DDBJ databases">
        <title>Key to firefly adult light organ development and bioluminescence: homeobox transcription factors regulate luciferase expression and transportation to peroxisome.</title>
        <authorList>
            <person name="Fu X."/>
        </authorList>
    </citation>
    <scope>NUCLEOTIDE SEQUENCE [LARGE SCALE GENOMIC DNA]</scope>
</reference>
<dbReference type="Proteomes" id="UP001353858">
    <property type="component" value="Unassembled WGS sequence"/>
</dbReference>
<dbReference type="InterPro" id="IPR000618">
    <property type="entry name" value="Insect_cuticle"/>
</dbReference>
<sequence length="326" mass="37097">MSRALIYVFATCVCVIFSQHGEGPWYVCKENGIYFEKGQKITVPEKCETFTCVEPGINMMRNKRCDELEPTPGCILEDADTSKPFPDCCQTLKTGIWPLNRRAFSDDDFCDSFFNNNSTEKQNSNQYQIAQPDCSKDNSNEDKTEEVKEKVGVDLITGTKCIRNDGNDRKNEDKNDENEIQMMNENKSKIRIQDVRPLPRSLKKKTMQDLGMFVPQLHYSNYKLPRYNEYDVPIINQHQIIEPSGSYKWGFATANGIAAEEVAVISDNSKQTSKSVRGSYQYISPDGVPVIVTYTADENGFQPQVISSTVPEYGVLPDFYKMPIKQ</sequence>
<comment type="caution">
    <text evidence="7">The sequence shown here is derived from an EMBL/GenBank/DDBJ whole genome shotgun (WGS) entry which is preliminary data.</text>
</comment>
<keyword evidence="8" id="KW-1185">Reference proteome</keyword>
<comment type="subcellular location">
    <subcellularLocation>
        <location evidence="1">Secreted</location>
    </subcellularLocation>
</comment>
<dbReference type="PROSITE" id="PS00233">
    <property type="entry name" value="CHIT_BIND_RR_1"/>
    <property type="match status" value="1"/>
</dbReference>
<evidence type="ECO:0000256" key="3">
    <source>
        <dbReference type="ARBA" id="ARBA00022525"/>
    </source>
</evidence>
<evidence type="ECO:0000313" key="7">
    <source>
        <dbReference type="EMBL" id="KAK4880465.1"/>
    </source>
</evidence>
<keyword evidence="3" id="KW-0964">Secreted</keyword>
<evidence type="ECO:0000256" key="4">
    <source>
        <dbReference type="PROSITE-ProRule" id="PRU00497"/>
    </source>
</evidence>
<dbReference type="Pfam" id="PF00379">
    <property type="entry name" value="Chitin_bind_4"/>
    <property type="match status" value="1"/>
</dbReference>
<keyword evidence="5" id="KW-0732">Signal</keyword>